<dbReference type="RefSeq" id="WP_006783437.1">
    <property type="nucleotide sequence ID" value="NZ_JAMQUV010000028.1"/>
</dbReference>
<dbReference type="InterPro" id="IPR052920">
    <property type="entry name" value="DNA-binding_regulatory"/>
</dbReference>
<keyword evidence="1" id="KW-1133">Transmembrane helix</keyword>
<reference evidence="3 4" key="1">
    <citation type="journal article" date="2019" name="Nat. Med.">
        <title>A library of human gut bacterial isolates paired with longitudinal multiomics data enables mechanistic microbiome research.</title>
        <authorList>
            <person name="Poyet M."/>
            <person name="Groussin M."/>
            <person name="Gibbons S.M."/>
            <person name="Avila-Pacheco J."/>
            <person name="Jiang X."/>
            <person name="Kearney S.M."/>
            <person name="Perrotta A.R."/>
            <person name="Berdy B."/>
            <person name="Zhao S."/>
            <person name="Lieberman T.D."/>
            <person name="Swanson P.K."/>
            <person name="Smith M."/>
            <person name="Roesemann S."/>
            <person name="Alexander J.E."/>
            <person name="Rich S.A."/>
            <person name="Livny J."/>
            <person name="Vlamakis H."/>
            <person name="Clish C."/>
            <person name="Bullock K."/>
            <person name="Deik A."/>
            <person name="Scott J."/>
            <person name="Pierce K.A."/>
            <person name="Xavier R.J."/>
            <person name="Alm E.J."/>
        </authorList>
    </citation>
    <scope>NUCLEOTIDE SEQUENCE [LARGE SCALE GENOMIC DNA]</scope>
    <source>
        <strain evidence="3 4">BIOML-A198</strain>
    </source>
</reference>
<organism evidence="3 4">
    <name type="scientific">Turicibacter sanguinis</name>
    <dbReference type="NCBI Taxonomy" id="154288"/>
    <lineage>
        <taxon>Bacteria</taxon>
        <taxon>Bacillati</taxon>
        <taxon>Bacillota</taxon>
        <taxon>Erysipelotrichia</taxon>
        <taxon>Erysipelotrichales</taxon>
        <taxon>Turicibacteraceae</taxon>
        <taxon>Turicibacter</taxon>
    </lineage>
</organism>
<name>A0A9X4XFS5_9FIRM</name>
<evidence type="ECO:0000259" key="2">
    <source>
        <dbReference type="Pfam" id="PF12146"/>
    </source>
</evidence>
<keyword evidence="1" id="KW-0472">Membrane</keyword>
<dbReference type="AlphaFoldDB" id="A0A9X4XFS5"/>
<sequence>MKKKKKVIIGSTVGAGSIFALATWIIGNMVYDGTVGKNPSVSAEDMTVFYTEREDKVLDTLDKYEHATTFVQSPINGYEVEVLDIKANTPTNDVMVIVHGIGSNYHEVLNSAFNYLENGYNVVVYHQRHTGLTGGENYTFGLYERFDLDAVAGFARELYPNGILGIHGFSMGAATATMHTELNEKSKYADFYVLDAPYHTMESAVELGIIAENIPFLPVSYAKWAGNVVLKLKENLVYDDIQPVKAVSNITVPVLLIHGTEDKVTPPESSQYIYDAIPHEQKELWYIEGLGHCEADDLMEKEYFSGIYQFIEKYVR</sequence>
<comment type="caution">
    <text evidence="3">The sequence shown here is derived from an EMBL/GenBank/DDBJ whole genome shotgun (WGS) entry which is preliminary data.</text>
</comment>
<dbReference type="Proteomes" id="UP000487649">
    <property type="component" value="Unassembled WGS sequence"/>
</dbReference>
<dbReference type="EMBL" id="WMQE01000022">
    <property type="protein sequence ID" value="MTK21770.1"/>
    <property type="molecule type" value="Genomic_DNA"/>
</dbReference>
<evidence type="ECO:0000256" key="1">
    <source>
        <dbReference type="SAM" id="Phobius"/>
    </source>
</evidence>
<feature type="domain" description="Serine aminopeptidase S33" evidence="2">
    <location>
        <begin position="92"/>
        <end position="233"/>
    </location>
</feature>
<keyword evidence="1" id="KW-0812">Transmembrane</keyword>
<gene>
    <name evidence="3" type="ORF">GMA92_10100</name>
</gene>
<evidence type="ECO:0000313" key="4">
    <source>
        <dbReference type="Proteomes" id="UP000487649"/>
    </source>
</evidence>
<feature type="transmembrane region" description="Helical" evidence="1">
    <location>
        <begin position="7"/>
        <end position="31"/>
    </location>
</feature>
<protein>
    <submittedName>
        <fullName evidence="3">Prolyl oligopeptidase family serine peptidase</fullName>
    </submittedName>
</protein>
<dbReference type="SUPFAM" id="SSF53474">
    <property type="entry name" value="alpha/beta-Hydrolases"/>
    <property type="match status" value="1"/>
</dbReference>
<feature type="domain" description="Serine aminopeptidase S33" evidence="2">
    <location>
        <begin position="245"/>
        <end position="293"/>
    </location>
</feature>
<proteinExistence type="predicted"/>
<dbReference type="PANTHER" id="PTHR43358">
    <property type="entry name" value="ALPHA/BETA-HYDROLASE"/>
    <property type="match status" value="1"/>
</dbReference>
<accession>A0A9X4XFS5</accession>
<dbReference type="InterPro" id="IPR022742">
    <property type="entry name" value="Hydrolase_4"/>
</dbReference>
<evidence type="ECO:0000313" key="3">
    <source>
        <dbReference type="EMBL" id="MTK21770.1"/>
    </source>
</evidence>
<dbReference type="Gene3D" id="3.40.50.1820">
    <property type="entry name" value="alpha/beta hydrolase"/>
    <property type="match status" value="1"/>
</dbReference>
<dbReference type="InterPro" id="IPR029058">
    <property type="entry name" value="AB_hydrolase_fold"/>
</dbReference>
<dbReference type="Pfam" id="PF12146">
    <property type="entry name" value="Hydrolase_4"/>
    <property type="match status" value="2"/>
</dbReference>
<dbReference type="PANTHER" id="PTHR43358:SF5">
    <property type="entry name" value="EXPORTED PROTEIN"/>
    <property type="match status" value="1"/>
</dbReference>